<dbReference type="GO" id="GO:0005634">
    <property type="term" value="C:nucleus"/>
    <property type="evidence" value="ECO:0007669"/>
    <property type="project" value="UniProtKB-SubCell"/>
</dbReference>
<dbReference type="STRING" id="623744.A0A553Q5W7"/>
<keyword evidence="6" id="KW-0539">Nucleus</keyword>
<evidence type="ECO:0000259" key="8">
    <source>
        <dbReference type="PROSITE" id="PS51148"/>
    </source>
</evidence>
<comment type="caution">
    <text evidence="9">The sequence shown here is derived from an EMBL/GenBank/DDBJ whole genome shotgun (WGS) entry which is preliminary data.</text>
</comment>
<evidence type="ECO:0000256" key="4">
    <source>
        <dbReference type="ARBA" id="ARBA00023125"/>
    </source>
</evidence>
<keyword evidence="3" id="KW-0805">Transcription regulation</keyword>
<evidence type="ECO:0000256" key="5">
    <source>
        <dbReference type="ARBA" id="ARBA00023163"/>
    </source>
</evidence>
<dbReference type="GO" id="GO:0003723">
    <property type="term" value="F:RNA binding"/>
    <property type="evidence" value="ECO:0007669"/>
    <property type="project" value="InterPro"/>
</dbReference>
<gene>
    <name evidence="9" type="ORF">DNTS_001188</name>
</gene>
<dbReference type="OrthoDB" id="10000452at2759"/>
<feature type="region of interest" description="Disordered" evidence="7">
    <location>
        <begin position="1"/>
        <end position="46"/>
    </location>
</feature>
<dbReference type="EMBL" id="SRMA01026296">
    <property type="protein sequence ID" value="TRY85321.1"/>
    <property type="molecule type" value="Genomic_DNA"/>
</dbReference>
<dbReference type="PANTHER" id="PTHR13392:SF14">
    <property type="entry name" value="ATAXIN-1-LIKE"/>
    <property type="match status" value="1"/>
</dbReference>
<name>A0A553Q5W7_9TELE</name>
<feature type="region of interest" description="Disordered" evidence="7">
    <location>
        <begin position="191"/>
        <end position="215"/>
    </location>
</feature>
<organism evidence="9 10">
    <name type="scientific">Danionella cerebrum</name>
    <dbReference type="NCBI Taxonomy" id="2873325"/>
    <lineage>
        <taxon>Eukaryota</taxon>
        <taxon>Metazoa</taxon>
        <taxon>Chordata</taxon>
        <taxon>Craniata</taxon>
        <taxon>Vertebrata</taxon>
        <taxon>Euteleostomi</taxon>
        <taxon>Actinopterygii</taxon>
        <taxon>Neopterygii</taxon>
        <taxon>Teleostei</taxon>
        <taxon>Ostariophysi</taxon>
        <taxon>Cypriniformes</taxon>
        <taxon>Danionidae</taxon>
        <taxon>Danioninae</taxon>
        <taxon>Danionella</taxon>
    </lineage>
</organism>
<dbReference type="SUPFAM" id="SSF102031">
    <property type="entry name" value="AXH domain"/>
    <property type="match status" value="1"/>
</dbReference>
<accession>A0A553Q5W7</accession>
<feature type="region of interest" description="Disordered" evidence="7">
    <location>
        <begin position="479"/>
        <end position="517"/>
    </location>
</feature>
<evidence type="ECO:0000256" key="3">
    <source>
        <dbReference type="ARBA" id="ARBA00023015"/>
    </source>
</evidence>
<keyword evidence="4" id="KW-0238">DNA-binding</keyword>
<dbReference type="AlphaFoldDB" id="A0A553Q5W7"/>
<dbReference type="PROSITE" id="PS51148">
    <property type="entry name" value="AXH"/>
    <property type="match status" value="1"/>
</dbReference>
<feature type="domain" description="AXH" evidence="8">
    <location>
        <begin position="348"/>
        <end position="479"/>
    </location>
</feature>
<feature type="compositionally biased region" description="Polar residues" evidence="7">
    <location>
        <begin position="479"/>
        <end position="491"/>
    </location>
</feature>
<evidence type="ECO:0000256" key="7">
    <source>
        <dbReference type="SAM" id="MobiDB-lite"/>
    </source>
</evidence>
<dbReference type="EMBL" id="SRMA01026296">
    <property type="protein sequence ID" value="TRY85323.1"/>
    <property type="molecule type" value="Genomic_DNA"/>
</dbReference>
<evidence type="ECO:0000256" key="1">
    <source>
        <dbReference type="ARBA" id="ARBA00004123"/>
    </source>
</evidence>
<dbReference type="GO" id="GO:0003677">
    <property type="term" value="F:DNA binding"/>
    <property type="evidence" value="ECO:0007669"/>
    <property type="project" value="UniProtKB-KW"/>
</dbReference>
<keyword evidence="10" id="KW-1185">Reference proteome</keyword>
<dbReference type="EMBL" id="SRMA01026296">
    <property type="protein sequence ID" value="TRY85322.1"/>
    <property type="molecule type" value="Genomic_DNA"/>
</dbReference>
<dbReference type="GO" id="GO:0007399">
    <property type="term" value="P:nervous system development"/>
    <property type="evidence" value="ECO:0007669"/>
    <property type="project" value="TreeGrafter"/>
</dbReference>
<evidence type="ECO:0000313" key="10">
    <source>
        <dbReference type="Proteomes" id="UP000316079"/>
    </source>
</evidence>
<evidence type="ECO:0000256" key="2">
    <source>
        <dbReference type="ARBA" id="ARBA00022491"/>
    </source>
</evidence>
<dbReference type="SMART" id="SM00536">
    <property type="entry name" value="AXH"/>
    <property type="match status" value="1"/>
</dbReference>
<dbReference type="InterPro" id="IPR036096">
    <property type="entry name" value="Ataxin_AXH_dom_sf"/>
</dbReference>
<dbReference type="GO" id="GO:0000122">
    <property type="term" value="P:negative regulation of transcription by RNA polymerase II"/>
    <property type="evidence" value="ECO:0007669"/>
    <property type="project" value="TreeGrafter"/>
</dbReference>
<protein>
    <recommendedName>
        <fullName evidence="8">AXH domain-containing protein</fullName>
    </recommendedName>
</protein>
<reference evidence="9" key="2">
    <citation type="submission" date="2019-04" db="EMBL/GenBank/DDBJ databases">
        <authorList>
            <person name="Kadobianskyi M."/>
            <person name="Schulze L."/>
            <person name="Schuelke M."/>
            <person name="Judkewitz B."/>
        </authorList>
    </citation>
    <scope>NUCLEOTIDE SEQUENCE</scope>
    <source>
        <strain evidence="9">Bolton</strain>
        <tissue evidence="9">Whole-body</tissue>
    </source>
</reference>
<dbReference type="Proteomes" id="UP000316079">
    <property type="component" value="Unassembled WGS sequence"/>
</dbReference>
<keyword evidence="2" id="KW-0678">Repressor</keyword>
<dbReference type="Pfam" id="PF08517">
    <property type="entry name" value="AXH"/>
    <property type="match status" value="1"/>
</dbReference>
<keyword evidence="5" id="KW-0804">Transcription</keyword>
<proteinExistence type="predicted"/>
<evidence type="ECO:0000313" key="9">
    <source>
        <dbReference type="EMBL" id="TRY85321.1"/>
    </source>
</evidence>
<reference evidence="9 10" key="1">
    <citation type="journal article" date="2019" name="Sci. Data">
        <title>Hybrid genome assembly and annotation of Danionella translucida.</title>
        <authorList>
            <person name="Kadobianskyi M."/>
            <person name="Schulze L."/>
            <person name="Schuelke M."/>
            <person name="Judkewitz B."/>
        </authorList>
    </citation>
    <scope>NUCLEOTIDE SEQUENCE [LARGE SCALE GENOMIC DNA]</scope>
    <source>
        <strain evidence="9 10">Bolton</strain>
    </source>
</reference>
<feature type="compositionally biased region" description="Basic and acidic residues" evidence="7">
    <location>
        <begin position="1"/>
        <end position="20"/>
    </location>
</feature>
<dbReference type="InterPro" id="IPR003652">
    <property type="entry name" value="Ataxin_AXH_dom"/>
</dbReference>
<evidence type="ECO:0000256" key="6">
    <source>
        <dbReference type="ARBA" id="ARBA00023242"/>
    </source>
</evidence>
<dbReference type="PANTHER" id="PTHR13392">
    <property type="entry name" value="ATAXIN 1"/>
    <property type="match status" value="1"/>
</dbReference>
<comment type="subcellular location">
    <subcellularLocation>
        <location evidence="1">Nucleus</location>
    </subcellularLocation>
</comment>
<feature type="compositionally biased region" description="Polar residues" evidence="7">
    <location>
        <begin position="337"/>
        <end position="350"/>
    </location>
</feature>
<dbReference type="InterPro" id="IPR043404">
    <property type="entry name" value="ATAXIN1-like"/>
</dbReference>
<feature type="region of interest" description="Disordered" evidence="7">
    <location>
        <begin position="245"/>
        <end position="268"/>
    </location>
</feature>
<sequence length="517" mass="57474">MNPSPDRSKESLPPKKRESRQGSTDQPAPEDDFKPPAPFRSRRQHYISEAQREAVGLLPPPLPALPLPLSWELSYTPSMPASYLHTHAGDRQGPASSHWKETLRGRGAEGALEHLVPHYPHWLSSDIQPLVSVPSFKNIYTADSREMWSLEQNQSEYSSPLFNSHGFPQPALYPQETIAHRRFWYQGRRPNSVDSQERKPFNTRVPSSDHFVNDSGAKLDRQHAKYRKRLDNARKTQERCLLPQVRTSAHSSQWARNPQTLKAPSTDTKTMNAITSQDSSGGNASQAGAQIYYALGSLCPFAQPSPPAHSHLSPLVSCFQRKSQEQQNSHGVEADWESSSGPDAIPTSTEMPSSAVLPHFVKGSLIEIAGGQLKRVEELKTTDFLRSADTQPEFHLSTCTVLLISPGLVDGFNNLQVSLADRNTQELLTVLAEYPFFVRSRGWSSCSPQRSIQLYGLQCRQLSPGDECLVLTPALAASKTASSSQDQQSEPAATPATLPPQINNRPRKRRWSAPELK</sequence>
<feature type="region of interest" description="Disordered" evidence="7">
    <location>
        <begin position="322"/>
        <end position="350"/>
    </location>
</feature>